<evidence type="ECO:0000256" key="2">
    <source>
        <dbReference type="SAM" id="MobiDB-lite"/>
    </source>
</evidence>
<dbReference type="Proteomes" id="UP000694044">
    <property type="component" value="Unassembled WGS sequence"/>
</dbReference>
<protein>
    <submittedName>
        <fullName evidence="3">Uncharacterized protein</fullName>
    </submittedName>
</protein>
<reference evidence="3" key="1">
    <citation type="submission" date="2021-02" db="EMBL/GenBank/DDBJ databases">
        <authorList>
            <person name="Palmer J.M."/>
        </authorList>
    </citation>
    <scope>NUCLEOTIDE SEQUENCE</scope>
    <source>
        <strain evidence="3">SCRP734</strain>
    </source>
</reference>
<evidence type="ECO:0000313" key="3">
    <source>
        <dbReference type="EMBL" id="KAG7386146.1"/>
    </source>
</evidence>
<evidence type="ECO:0000313" key="4">
    <source>
        <dbReference type="Proteomes" id="UP000694044"/>
    </source>
</evidence>
<gene>
    <name evidence="3" type="ORF">PHYPSEUDO_000578</name>
</gene>
<accession>A0A8T1VYY3</accession>
<feature type="region of interest" description="Disordered" evidence="2">
    <location>
        <begin position="88"/>
        <end position="112"/>
    </location>
</feature>
<dbReference type="EMBL" id="JAGDFM010000106">
    <property type="protein sequence ID" value="KAG7386146.1"/>
    <property type="molecule type" value="Genomic_DNA"/>
</dbReference>
<keyword evidence="4" id="KW-1185">Reference proteome</keyword>
<proteinExistence type="predicted"/>
<feature type="coiled-coil region" evidence="1">
    <location>
        <begin position="117"/>
        <end position="144"/>
    </location>
</feature>
<evidence type="ECO:0000256" key="1">
    <source>
        <dbReference type="SAM" id="Coils"/>
    </source>
</evidence>
<sequence>MNPERPRGVPSQRQQWEDFVQFVSTCEALHEREKAALRAQVHDLTELLAAFDLCEIEDVHLSAVRDRAFRRDIAQDAELRLETLVRELEEEPTQQTSAANDHGIQASDVPGQLDGSLSVSKRQVASLQLRVEGLERDVANLRLRHDLILETAPGLKHPAVKTDADTDASCPQPCAGNDIIEMDAQRRAEADTILEKHEVPMKSVQGQQQQRILELETALAAELTKNAELAQQSCRYEEVEKILKEFSRSR</sequence>
<comment type="caution">
    <text evidence="3">The sequence shown here is derived from an EMBL/GenBank/DDBJ whole genome shotgun (WGS) entry which is preliminary data.</text>
</comment>
<dbReference type="OrthoDB" id="104246at2759"/>
<name>A0A8T1VYY3_9STRA</name>
<keyword evidence="1" id="KW-0175">Coiled coil</keyword>
<dbReference type="AlphaFoldDB" id="A0A8T1VYY3"/>
<organism evidence="3 4">
    <name type="scientific">Phytophthora pseudosyringae</name>
    <dbReference type="NCBI Taxonomy" id="221518"/>
    <lineage>
        <taxon>Eukaryota</taxon>
        <taxon>Sar</taxon>
        <taxon>Stramenopiles</taxon>
        <taxon>Oomycota</taxon>
        <taxon>Peronosporomycetes</taxon>
        <taxon>Peronosporales</taxon>
        <taxon>Peronosporaceae</taxon>
        <taxon>Phytophthora</taxon>
    </lineage>
</organism>